<dbReference type="OrthoDB" id="5342145at2"/>
<dbReference type="EMBL" id="CP002623">
    <property type="protein sequence ID" value="AEI96177.1"/>
    <property type="molecule type" value="Genomic_DNA"/>
</dbReference>
<dbReference type="InterPro" id="IPR021445">
    <property type="entry name" value="DUF3095"/>
</dbReference>
<name>F7ZHE9_ROSLO</name>
<evidence type="ECO:0008006" key="3">
    <source>
        <dbReference type="Google" id="ProtNLM"/>
    </source>
</evidence>
<sequence length="383" mass="40497">MVSHHQGDNFYDGLPRETSFDHLTDLGRYTPLPDDWQIGVADIVNSTGEVAAGRYKTVNMVGAAVISAVMNALDGQPFPFVFGGDGAGFAIGPYDAAAAQQALAAVAVWARAEFDIGMRVALVPVADARAAGHDVQVARFQASPGADYAMFAGGGLLWAETEMKRQRYVVAPAAAGTIPDLTGLSCRWAHMKARNGKILSLVVAAMPGADAADVAEVYKQVIDVAEQLDRGGHPAPQVGMVSRWPPAGATLEAHAARGSGSLGAARRKALFEALVAWVLIRTGLKIGGFDARRYARVVADNADFRKLDDGLKMTLDCDAKTQTRLQAVLTAAADRGIVRFGMATQDEAMMTCIVPSILTDDHLHFIDGAAGGYTQAAAQMKTR</sequence>
<organism evidence="1 2">
    <name type="scientific">Roseobacter litoralis (strain ATCC 49566 / DSM 6996 / JCM 21268 / NBRC 15278 / OCh 149)</name>
    <dbReference type="NCBI Taxonomy" id="391595"/>
    <lineage>
        <taxon>Bacteria</taxon>
        <taxon>Pseudomonadati</taxon>
        <taxon>Pseudomonadota</taxon>
        <taxon>Alphaproteobacteria</taxon>
        <taxon>Rhodobacterales</taxon>
        <taxon>Roseobacteraceae</taxon>
        <taxon>Roseobacter</taxon>
    </lineage>
</organism>
<dbReference type="AlphaFoldDB" id="F7ZHE9"/>
<dbReference type="STRING" id="391595.RLO149_c042810"/>
<proteinExistence type="predicted"/>
<dbReference type="Pfam" id="PF11294">
    <property type="entry name" value="DUF3095"/>
    <property type="match status" value="1"/>
</dbReference>
<dbReference type="RefSeq" id="WP_013964056.1">
    <property type="nucleotide sequence ID" value="NC_015730.1"/>
</dbReference>
<dbReference type="Proteomes" id="UP000001353">
    <property type="component" value="Chromosome"/>
</dbReference>
<dbReference type="eggNOG" id="ENOG502Z8NV">
    <property type="taxonomic scope" value="Bacteria"/>
</dbReference>
<gene>
    <name evidence="1" type="ordered locus">RLO149_c042810</name>
</gene>
<evidence type="ECO:0000313" key="1">
    <source>
        <dbReference type="EMBL" id="AEI96177.1"/>
    </source>
</evidence>
<evidence type="ECO:0000313" key="2">
    <source>
        <dbReference type="Proteomes" id="UP000001353"/>
    </source>
</evidence>
<reference evidence="1 2" key="1">
    <citation type="journal article" date="2011" name="BMC Genomics">
        <title>Comparative genome analysis and genome-guided physiological analysis of Roseobacter litoralis.</title>
        <authorList>
            <person name="Kalhoefer D."/>
            <person name="Thole S."/>
            <person name="Voget S."/>
            <person name="Lehmann R."/>
            <person name="Liesegang H."/>
            <person name="Wollher A."/>
            <person name="Daniel R."/>
            <person name="Simon M."/>
            <person name="Brinkhoff T."/>
        </authorList>
    </citation>
    <scope>NUCLEOTIDE SEQUENCE [LARGE SCALE GENOMIC DNA]</scope>
    <source>
        <strain evidence="2">ATCC 49566 / DSM 6996 / JCM 21268 / NBRC 15278 / OCh 149</strain>
    </source>
</reference>
<accession>F7ZHE9</accession>
<protein>
    <recommendedName>
        <fullName evidence="3">Adenylate cyclase</fullName>
    </recommendedName>
</protein>
<keyword evidence="2" id="KW-1185">Reference proteome</keyword>
<dbReference type="KEGG" id="rli:RLO149_c042810"/>
<dbReference type="HOGENOM" id="CLU_724956_0_0_5"/>